<evidence type="ECO:0000256" key="1">
    <source>
        <dbReference type="PIRSR" id="PIRSR637460-2"/>
    </source>
</evidence>
<dbReference type="eggNOG" id="COG2755">
    <property type="taxonomic scope" value="Bacteria"/>
</dbReference>
<keyword evidence="4" id="KW-1185">Reference proteome</keyword>
<dbReference type="GO" id="GO:0006629">
    <property type="term" value="P:lipid metabolic process"/>
    <property type="evidence" value="ECO:0007669"/>
    <property type="project" value="TreeGrafter"/>
</dbReference>
<dbReference type="AlphaFoldDB" id="K6V3U9"/>
<evidence type="ECO:0000313" key="3">
    <source>
        <dbReference type="EMBL" id="GAB90778.1"/>
    </source>
</evidence>
<dbReference type="PANTHER" id="PTHR37981">
    <property type="entry name" value="LIPASE 2"/>
    <property type="match status" value="1"/>
</dbReference>
<dbReference type="InterPro" id="IPR037460">
    <property type="entry name" value="SEST-like"/>
</dbReference>
<evidence type="ECO:0000259" key="2">
    <source>
        <dbReference type="Pfam" id="PF13472"/>
    </source>
</evidence>
<dbReference type="Gene3D" id="3.40.50.1110">
    <property type="entry name" value="SGNH hydrolase"/>
    <property type="match status" value="1"/>
</dbReference>
<evidence type="ECO:0000313" key="4">
    <source>
        <dbReference type="Proteomes" id="UP000008363"/>
    </source>
</evidence>
<dbReference type="Proteomes" id="UP000008363">
    <property type="component" value="Unassembled WGS sequence"/>
</dbReference>
<organism evidence="3 4">
    <name type="scientific">Gordonia rhizosphera NBRC 16068</name>
    <dbReference type="NCBI Taxonomy" id="1108045"/>
    <lineage>
        <taxon>Bacteria</taxon>
        <taxon>Bacillati</taxon>
        <taxon>Actinomycetota</taxon>
        <taxon>Actinomycetes</taxon>
        <taxon>Mycobacteriales</taxon>
        <taxon>Gordoniaceae</taxon>
        <taxon>Gordonia</taxon>
    </lineage>
</organism>
<dbReference type="InterPro" id="IPR013830">
    <property type="entry name" value="SGNH_hydro"/>
</dbReference>
<dbReference type="STRING" id="1108045.GORHZ_117_00420"/>
<dbReference type="RefSeq" id="WP_006333827.1">
    <property type="nucleotide sequence ID" value="NZ_BAHC01000117.1"/>
</dbReference>
<comment type="caution">
    <text evidence="3">The sequence shown here is derived from an EMBL/GenBank/DDBJ whole genome shotgun (WGS) entry which is preliminary data.</text>
</comment>
<protein>
    <submittedName>
        <fullName evidence="3">Putative esterase</fullName>
    </submittedName>
</protein>
<feature type="disulfide bond" evidence="1">
    <location>
        <begin position="118"/>
        <end position="167"/>
    </location>
</feature>
<gene>
    <name evidence="3" type="ORF">GORHZ_117_00420</name>
</gene>
<feature type="domain" description="SGNH hydrolase-type esterase" evidence="2">
    <location>
        <begin position="20"/>
        <end position="201"/>
    </location>
</feature>
<dbReference type="PANTHER" id="PTHR37981:SF1">
    <property type="entry name" value="SGNH HYDROLASE-TYPE ESTERASE DOMAIN-CONTAINING PROTEIN"/>
    <property type="match status" value="1"/>
</dbReference>
<dbReference type="SUPFAM" id="SSF52266">
    <property type="entry name" value="SGNH hydrolase"/>
    <property type="match status" value="1"/>
</dbReference>
<dbReference type="InterPro" id="IPR036514">
    <property type="entry name" value="SGNH_hydro_sf"/>
</dbReference>
<proteinExistence type="predicted"/>
<feature type="disulfide bond" evidence="1">
    <location>
        <begin position="52"/>
        <end position="62"/>
    </location>
</feature>
<dbReference type="OrthoDB" id="5503950at2"/>
<sequence length="214" mass="23163">MRRGDDGRLHRGATHTVRFNPPQLNRITPRTNLVTIGIGGNDVGLIPLAQECVEDGLANKSCRDAHVRNGVDDVTRAFNLTEPKIEAMIRQVRTRAAKDVRILVVNYLEAVPDNGKGCYPIVPVRPVDAAWFTQKYQQLNAMLATAARNQNAQLVDTYTATIGHNVCTAPATRYVELLGGPSSNPPFSLAAPLHPNIGGAQAQTRVVAAAIARK</sequence>
<keyword evidence="1" id="KW-1015">Disulfide bond</keyword>
<reference evidence="3 4" key="1">
    <citation type="submission" date="2012-08" db="EMBL/GenBank/DDBJ databases">
        <title>Whole genome shotgun sequence of Gordonia rhizosphera NBRC 16068.</title>
        <authorList>
            <person name="Takarada H."/>
            <person name="Isaki S."/>
            <person name="Hosoyama A."/>
            <person name="Tsuchikane K."/>
            <person name="Katsumata H."/>
            <person name="Baba S."/>
            <person name="Ohji S."/>
            <person name="Yamazaki S."/>
            <person name="Fujita N."/>
        </authorList>
    </citation>
    <scope>NUCLEOTIDE SEQUENCE [LARGE SCALE GENOMIC DNA]</scope>
    <source>
        <strain evidence="3 4">NBRC 16068</strain>
    </source>
</reference>
<dbReference type="Pfam" id="PF13472">
    <property type="entry name" value="Lipase_GDSL_2"/>
    <property type="match status" value="1"/>
</dbReference>
<accession>K6V3U9</accession>
<name>K6V3U9_9ACTN</name>
<dbReference type="GO" id="GO:0016788">
    <property type="term" value="F:hydrolase activity, acting on ester bonds"/>
    <property type="evidence" value="ECO:0007669"/>
    <property type="project" value="InterPro"/>
</dbReference>
<dbReference type="EMBL" id="BAHC01000117">
    <property type="protein sequence ID" value="GAB90778.1"/>
    <property type="molecule type" value="Genomic_DNA"/>
</dbReference>